<dbReference type="AlphaFoldDB" id="L9Y7Q4"/>
<dbReference type="SMART" id="SM00564">
    <property type="entry name" value="PQQ"/>
    <property type="match status" value="4"/>
</dbReference>
<dbReference type="PANTHER" id="PTHR34512">
    <property type="entry name" value="CELL SURFACE PROTEIN"/>
    <property type="match status" value="1"/>
</dbReference>
<protein>
    <submittedName>
        <fullName evidence="3">Serine/threonine protein kinase</fullName>
    </submittedName>
</protein>
<dbReference type="PATRIC" id="fig|1227496.3.peg.780"/>
<feature type="region of interest" description="Disordered" evidence="1">
    <location>
        <begin position="42"/>
        <end position="71"/>
    </location>
</feature>
<dbReference type="Proteomes" id="UP000011632">
    <property type="component" value="Unassembled WGS sequence"/>
</dbReference>
<feature type="region of interest" description="Disordered" evidence="1">
    <location>
        <begin position="1"/>
        <end position="21"/>
    </location>
</feature>
<evidence type="ECO:0000256" key="1">
    <source>
        <dbReference type="SAM" id="MobiDB-lite"/>
    </source>
</evidence>
<dbReference type="InterPro" id="IPR002372">
    <property type="entry name" value="PQQ_rpt_dom"/>
</dbReference>
<feature type="compositionally biased region" description="Acidic residues" evidence="1">
    <location>
        <begin position="1"/>
        <end position="12"/>
    </location>
</feature>
<sequence>MTADRDADDDSESDVRDRYRRRTALGTMAIGLFAGCLNLREESEQGDQSDGNATEPTTETDDQPDGPTLETAPAYGLEERWRAALETGTITDIAQAGRDGPLFVGGGDSATVARLSPSSGTRRWTRSLEAPLANGRAIEPSPSGDVIAAATESGTVRLLDADDGAPLWDSTATHTASISLSVGSESVIVLSDTTDDEGGAVTAFDRTTGRLEWRNTKDDFLEIDDSPVLLSSASAPIDGWVFVAGWNGSYRISIDDGTIDDEEFRAASNGWTIDGDRLYMASMEGINAVDLPAFDRRWRAESLGRANRRPTVAGDAVYFAAENDGYYAVDAETGDRNWRARFVAAGRAPLEPAVTAETVWVTDREQSVYGLDRATGELDGVQEFETEHASVEELRERRDAILVLVSGELSAFELP</sequence>
<dbReference type="OrthoDB" id="145878at2157"/>
<feature type="domain" description="Pyrrolo-quinoline quinone repeat" evidence="2">
    <location>
        <begin position="270"/>
        <end position="386"/>
    </location>
</feature>
<accession>L9Y7Q4</accession>
<keyword evidence="3" id="KW-0418">Kinase</keyword>
<feature type="domain" description="Pyrrolo-quinoline quinone repeat" evidence="2">
    <location>
        <begin position="110"/>
        <end position="246"/>
    </location>
</feature>
<comment type="caution">
    <text evidence="3">The sequence shown here is derived from an EMBL/GenBank/DDBJ whole genome shotgun (WGS) entry which is preliminary data.</text>
</comment>
<dbReference type="InterPro" id="IPR015943">
    <property type="entry name" value="WD40/YVTN_repeat-like_dom_sf"/>
</dbReference>
<dbReference type="Pfam" id="PF13360">
    <property type="entry name" value="PQQ_2"/>
    <property type="match status" value="2"/>
</dbReference>
<keyword evidence="4" id="KW-1185">Reference proteome</keyword>
<evidence type="ECO:0000313" key="3">
    <source>
        <dbReference type="EMBL" id="ELY70059.1"/>
    </source>
</evidence>
<keyword evidence="3" id="KW-0808">Transferase</keyword>
<dbReference type="InterPro" id="IPR018391">
    <property type="entry name" value="PQQ_b-propeller_rpt"/>
</dbReference>
<name>L9Y7Q4_9EURY</name>
<dbReference type="STRING" id="1227496.C489_03891"/>
<dbReference type="GO" id="GO:0004674">
    <property type="term" value="F:protein serine/threonine kinase activity"/>
    <property type="evidence" value="ECO:0007669"/>
    <property type="project" value="UniProtKB-KW"/>
</dbReference>
<gene>
    <name evidence="3" type="ORF">C489_03891</name>
</gene>
<dbReference type="SUPFAM" id="SSF50998">
    <property type="entry name" value="Quinoprotein alcohol dehydrogenase-like"/>
    <property type="match status" value="1"/>
</dbReference>
<evidence type="ECO:0000313" key="4">
    <source>
        <dbReference type="Proteomes" id="UP000011632"/>
    </source>
</evidence>
<evidence type="ECO:0000259" key="2">
    <source>
        <dbReference type="Pfam" id="PF13360"/>
    </source>
</evidence>
<keyword evidence="3" id="KW-0723">Serine/threonine-protein kinase</keyword>
<reference evidence="3 4" key="1">
    <citation type="journal article" date="2014" name="PLoS Genet.">
        <title>Phylogenetically driven sequencing of extremely halophilic archaea reveals strategies for static and dynamic osmo-response.</title>
        <authorList>
            <person name="Becker E.A."/>
            <person name="Seitzer P.M."/>
            <person name="Tritt A."/>
            <person name="Larsen D."/>
            <person name="Krusor M."/>
            <person name="Yao A.I."/>
            <person name="Wu D."/>
            <person name="Madern D."/>
            <person name="Eisen J.A."/>
            <person name="Darling A.E."/>
            <person name="Facciotti M.T."/>
        </authorList>
    </citation>
    <scope>NUCLEOTIDE SEQUENCE [LARGE SCALE GENOMIC DNA]</scope>
    <source>
        <strain evidence="3 4">JCM 10478</strain>
    </source>
</reference>
<dbReference type="PANTHER" id="PTHR34512:SF30">
    <property type="entry name" value="OUTER MEMBRANE PROTEIN ASSEMBLY FACTOR BAMB"/>
    <property type="match status" value="1"/>
</dbReference>
<organism evidence="3 4">
    <name type="scientific">Natrinema versiforme JCM 10478</name>
    <dbReference type="NCBI Taxonomy" id="1227496"/>
    <lineage>
        <taxon>Archaea</taxon>
        <taxon>Methanobacteriati</taxon>
        <taxon>Methanobacteriota</taxon>
        <taxon>Stenosarchaea group</taxon>
        <taxon>Halobacteria</taxon>
        <taxon>Halobacteriales</taxon>
        <taxon>Natrialbaceae</taxon>
        <taxon>Natrinema</taxon>
    </lineage>
</organism>
<dbReference type="RefSeq" id="WP_006429827.1">
    <property type="nucleotide sequence ID" value="NZ_AOID01000013.1"/>
</dbReference>
<proteinExistence type="predicted"/>
<dbReference type="Gene3D" id="2.130.10.10">
    <property type="entry name" value="YVTN repeat-like/Quinoprotein amine dehydrogenase"/>
    <property type="match status" value="1"/>
</dbReference>
<dbReference type="InterPro" id="IPR011047">
    <property type="entry name" value="Quinoprotein_ADH-like_sf"/>
</dbReference>
<dbReference type="EMBL" id="AOID01000013">
    <property type="protein sequence ID" value="ELY70059.1"/>
    <property type="molecule type" value="Genomic_DNA"/>
</dbReference>